<name>A0AB34IBU3_PRYPA</name>
<feature type="domain" description="U3 small nucleolar RNA-associated protein 15 C-terminal" evidence="7">
    <location>
        <begin position="148"/>
        <end position="215"/>
    </location>
</feature>
<feature type="region of interest" description="Disordered" evidence="6">
    <location>
        <begin position="226"/>
        <end position="246"/>
    </location>
</feature>
<dbReference type="Pfam" id="PF09384">
    <property type="entry name" value="UTP15_C"/>
    <property type="match status" value="2"/>
</dbReference>
<dbReference type="PANTHER" id="PTHR19924:SF26">
    <property type="entry name" value="U3 SMALL NUCLEOLAR RNA-ASSOCIATED PROTEIN 15 HOMOLOG"/>
    <property type="match status" value="1"/>
</dbReference>
<dbReference type="EMBL" id="JBGBPQ010000030">
    <property type="protein sequence ID" value="KAL1496151.1"/>
    <property type="molecule type" value="Genomic_DNA"/>
</dbReference>
<evidence type="ECO:0000313" key="9">
    <source>
        <dbReference type="Proteomes" id="UP001515480"/>
    </source>
</evidence>
<dbReference type="PANTHER" id="PTHR19924">
    <property type="entry name" value="UTP15 U3 SMALL NUCLEOLAR RNA-ASSOCIATED PROTEIN 15 FAMILY MEMBER"/>
    <property type="match status" value="1"/>
</dbReference>
<evidence type="ECO:0000256" key="4">
    <source>
        <dbReference type="ARBA" id="ARBA00022737"/>
    </source>
</evidence>
<dbReference type="Proteomes" id="UP001515480">
    <property type="component" value="Unassembled WGS sequence"/>
</dbReference>
<keyword evidence="4" id="KW-0677">Repeat</keyword>
<keyword evidence="9" id="KW-1185">Reference proteome</keyword>
<evidence type="ECO:0000256" key="6">
    <source>
        <dbReference type="SAM" id="MobiDB-lite"/>
    </source>
</evidence>
<dbReference type="GO" id="GO:0006364">
    <property type="term" value="P:rRNA processing"/>
    <property type="evidence" value="ECO:0007669"/>
    <property type="project" value="UniProtKB-KW"/>
</dbReference>
<evidence type="ECO:0000256" key="1">
    <source>
        <dbReference type="ARBA" id="ARBA00004123"/>
    </source>
</evidence>
<dbReference type="GO" id="GO:0045943">
    <property type="term" value="P:positive regulation of transcription by RNA polymerase I"/>
    <property type="evidence" value="ECO:0007669"/>
    <property type="project" value="TreeGrafter"/>
</dbReference>
<evidence type="ECO:0000259" key="7">
    <source>
        <dbReference type="Pfam" id="PF09384"/>
    </source>
</evidence>
<keyword evidence="3" id="KW-0853">WD repeat</keyword>
<proteinExistence type="predicted"/>
<feature type="domain" description="U3 small nucleolar RNA-associated protein 15 C-terminal" evidence="7">
    <location>
        <begin position="73"/>
        <end position="126"/>
    </location>
</feature>
<dbReference type="InterPro" id="IPR018983">
    <property type="entry name" value="U3_snoRNA-assocProt_15_C"/>
</dbReference>
<gene>
    <name evidence="8" type="ORF">AB1Y20_014770</name>
</gene>
<reference evidence="8 9" key="1">
    <citation type="journal article" date="2024" name="Science">
        <title>Giant polyketide synthase enzymes in the biosynthesis of giant marine polyether toxins.</title>
        <authorList>
            <person name="Fallon T.R."/>
            <person name="Shende V.V."/>
            <person name="Wierzbicki I.H."/>
            <person name="Pendleton A.L."/>
            <person name="Watervoot N.F."/>
            <person name="Auber R.P."/>
            <person name="Gonzalez D.J."/>
            <person name="Wisecaver J.H."/>
            <person name="Moore B.S."/>
        </authorList>
    </citation>
    <scope>NUCLEOTIDE SEQUENCE [LARGE SCALE GENOMIC DNA]</scope>
    <source>
        <strain evidence="8 9">12B1</strain>
    </source>
</reference>
<keyword evidence="5" id="KW-0539">Nucleus</keyword>
<evidence type="ECO:0000313" key="8">
    <source>
        <dbReference type="EMBL" id="KAL1496151.1"/>
    </source>
</evidence>
<sequence length="246" mass="26011">MPCGGPSPPCAPGVLLLCVLPPPEGQHGHAAATLTALSDMLRTVKQLRTDAGTGDRRQLPSLFNDEGMRMQSIKAALEQRSHGRLPPEVVVSVVEELVQRNGLRIALQGRDHHTLQPVVAFLARQACNDLSSSTAPRRCAVNPLPSVRAITSPPYSQVLIGVANLLLDMCGSAGTPVLGQSPAIDELFVKLRNVLEAEVRLQAELAQLMGAMDVLLAGAMPTWTALSPDAPPPHKQQKSAAGPSDS</sequence>
<protein>
    <recommendedName>
        <fullName evidence="7">U3 small nucleolar RNA-associated protein 15 C-terminal domain-containing protein</fullName>
    </recommendedName>
</protein>
<keyword evidence="2" id="KW-0698">rRNA processing</keyword>
<evidence type="ECO:0000256" key="3">
    <source>
        <dbReference type="ARBA" id="ARBA00022574"/>
    </source>
</evidence>
<comment type="subcellular location">
    <subcellularLocation>
        <location evidence="1">Nucleus</location>
    </subcellularLocation>
</comment>
<dbReference type="AlphaFoldDB" id="A0AB34IBU3"/>
<organism evidence="8 9">
    <name type="scientific">Prymnesium parvum</name>
    <name type="common">Toxic golden alga</name>
    <dbReference type="NCBI Taxonomy" id="97485"/>
    <lineage>
        <taxon>Eukaryota</taxon>
        <taxon>Haptista</taxon>
        <taxon>Haptophyta</taxon>
        <taxon>Prymnesiophyceae</taxon>
        <taxon>Prymnesiales</taxon>
        <taxon>Prymnesiaceae</taxon>
        <taxon>Prymnesium</taxon>
    </lineage>
</organism>
<evidence type="ECO:0000256" key="2">
    <source>
        <dbReference type="ARBA" id="ARBA00022552"/>
    </source>
</evidence>
<comment type="caution">
    <text evidence="8">The sequence shown here is derived from an EMBL/GenBank/DDBJ whole genome shotgun (WGS) entry which is preliminary data.</text>
</comment>
<dbReference type="GO" id="GO:0005730">
    <property type="term" value="C:nucleolus"/>
    <property type="evidence" value="ECO:0007669"/>
    <property type="project" value="InterPro"/>
</dbReference>
<accession>A0AB34IBU3</accession>
<evidence type="ECO:0000256" key="5">
    <source>
        <dbReference type="ARBA" id="ARBA00023242"/>
    </source>
</evidence>